<dbReference type="GO" id="GO:0005737">
    <property type="term" value="C:cytoplasm"/>
    <property type="evidence" value="ECO:0007669"/>
    <property type="project" value="TreeGrafter"/>
</dbReference>
<evidence type="ECO:0000313" key="7">
    <source>
        <dbReference type="EMBL" id="PYE17412.1"/>
    </source>
</evidence>
<sequence length="253" mass="27329">MEYQVLDPIGVRVTDLSLDGVGTADVATLEKLLAECGVLVIPDQKIDDGVFLAFLKQFGELMFTAGELPLAGYPDLNVISNVGRATPPKSTFHVDTTYVSHPPRFTALRAVNVPDEGGHTQFSNQYAAHDTLTEAVRDDLAGRLMTHVVTGVDPGEDAQTSAAHPLLLTHPLSGRTALYLSAAARCEAITGKTPEEVAQIVADLIAHSTRSDNVFRHAWSAGDVVMWDNRVVMHRADHSGVVGDRVMHRGMVR</sequence>
<dbReference type="EMBL" id="QJSP01000006">
    <property type="protein sequence ID" value="PYE17412.1"/>
    <property type="molecule type" value="Genomic_DNA"/>
</dbReference>
<keyword evidence="8" id="KW-1185">Reference proteome</keyword>
<keyword evidence="3 7" id="KW-0223">Dioxygenase</keyword>
<dbReference type="PANTHER" id="PTHR30468:SF1">
    <property type="entry name" value="ALPHA-KETOGLUTARATE-DEPENDENT SULFONATE DIOXYGENASE"/>
    <property type="match status" value="1"/>
</dbReference>
<dbReference type="RefSeq" id="WP_110469667.1">
    <property type="nucleotide sequence ID" value="NZ_QJSP01000006.1"/>
</dbReference>
<proteinExistence type="inferred from homology"/>
<dbReference type="GO" id="GO:0000908">
    <property type="term" value="F:taurine dioxygenase activity"/>
    <property type="evidence" value="ECO:0007669"/>
    <property type="project" value="TreeGrafter"/>
</dbReference>
<dbReference type="InterPro" id="IPR003819">
    <property type="entry name" value="TauD/TfdA-like"/>
</dbReference>
<gene>
    <name evidence="7" type="ORF">DFR67_106115</name>
</gene>
<protein>
    <submittedName>
        <fullName evidence="7">Taurine dioxygenase</fullName>
    </submittedName>
</protein>
<dbReference type="Proteomes" id="UP000247591">
    <property type="component" value="Unassembled WGS sequence"/>
</dbReference>
<accession>A0A318RIR3</accession>
<feature type="domain" description="TauD/TfdA-like" evidence="6">
    <location>
        <begin position="8"/>
        <end position="250"/>
    </location>
</feature>
<evidence type="ECO:0000256" key="2">
    <source>
        <dbReference type="ARBA" id="ARBA00022723"/>
    </source>
</evidence>
<dbReference type="AlphaFoldDB" id="A0A318RIR3"/>
<comment type="similarity">
    <text evidence="1">Belongs to the TfdA dioxygenase family.</text>
</comment>
<name>A0A318RIR3_WILLI</name>
<evidence type="ECO:0000256" key="5">
    <source>
        <dbReference type="ARBA" id="ARBA00023004"/>
    </source>
</evidence>
<evidence type="ECO:0000256" key="3">
    <source>
        <dbReference type="ARBA" id="ARBA00022964"/>
    </source>
</evidence>
<dbReference type="Gene3D" id="3.60.130.10">
    <property type="entry name" value="Clavaminate synthase-like"/>
    <property type="match status" value="1"/>
</dbReference>
<dbReference type="Pfam" id="PF02668">
    <property type="entry name" value="TauD"/>
    <property type="match status" value="1"/>
</dbReference>
<keyword evidence="5" id="KW-0408">Iron</keyword>
<dbReference type="InterPro" id="IPR042098">
    <property type="entry name" value="TauD-like_sf"/>
</dbReference>
<dbReference type="PANTHER" id="PTHR30468">
    <property type="entry name" value="ALPHA-KETOGLUTARATE-DEPENDENT SULFONATE DIOXYGENASE"/>
    <property type="match status" value="1"/>
</dbReference>
<dbReference type="OrthoDB" id="581608at2"/>
<keyword evidence="4" id="KW-0560">Oxidoreductase</keyword>
<evidence type="ECO:0000256" key="1">
    <source>
        <dbReference type="ARBA" id="ARBA00005896"/>
    </source>
</evidence>
<keyword evidence="2" id="KW-0479">Metal-binding</keyword>
<dbReference type="InterPro" id="IPR051323">
    <property type="entry name" value="AtsK-like"/>
</dbReference>
<reference evidence="7 8" key="1">
    <citation type="submission" date="2018-06" db="EMBL/GenBank/DDBJ databases">
        <title>Genomic Encyclopedia of Type Strains, Phase IV (KMG-IV): sequencing the most valuable type-strain genomes for metagenomic binning, comparative biology and taxonomic classification.</title>
        <authorList>
            <person name="Goeker M."/>
        </authorList>
    </citation>
    <scope>NUCLEOTIDE SEQUENCE [LARGE SCALE GENOMIC DNA]</scope>
    <source>
        <strain evidence="7 8">DSM 45521</strain>
    </source>
</reference>
<evidence type="ECO:0000259" key="6">
    <source>
        <dbReference type="Pfam" id="PF02668"/>
    </source>
</evidence>
<evidence type="ECO:0000256" key="4">
    <source>
        <dbReference type="ARBA" id="ARBA00023002"/>
    </source>
</evidence>
<dbReference type="GO" id="GO:0046872">
    <property type="term" value="F:metal ion binding"/>
    <property type="evidence" value="ECO:0007669"/>
    <property type="project" value="UniProtKB-KW"/>
</dbReference>
<dbReference type="SUPFAM" id="SSF51197">
    <property type="entry name" value="Clavaminate synthase-like"/>
    <property type="match status" value="1"/>
</dbReference>
<organism evidence="7 8">
    <name type="scientific">Williamsia limnetica</name>
    <dbReference type="NCBI Taxonomy" id="882452"/>
    <lineage>
        <taxon>Bacteria</taxon>
        <taxon>Bacillati</taxon>
        <taxon>Actinomycetota</taxon>
        <taxon>Actinomycetes</taxon>
        <taxon>Mycobacteriales</taxon>
        <taxon>Nocardiaceae</taxon>
        <taxon>Williamsia</taxon>
    </lineage>
</organism>
<dbReference type="GO" id="GO:0006790">
    <property type="term" value="P:sulfur compound metabolic process"/>
    <property type="evidence" value="ECO:0007669"/>
    <property type="project" value="TreeGrafter"/>
</dbReference>
<comment type="caution">
    <text evidence="7">The sequence shown here is derived from an EMBL/GenBank/DDBJ whole genome shotgun (WGS) entry which is preliminary data.</text>
</comment>
<evidence type="ECO:0000313" key="8">
    <source>
        <dbReference type="Proteomes" id="UP000247591"/>
    </source>
</evidence>